<reference evidence="2 3" key="1">
    <citation type="submission" date="2023-12" db="EMBL/GenBank/DDBJ databases">
        <title>Blastococcus brunescens sp. nov., an actonobacterium isolated from sandstone collected in sahara desert.</title>
        <authorList>
            <person name="Gtari M."/>
            <person name="Ghodhbane F."/>
        </authorList>
    </citation>
    <scope>NUCLEOTIDE SEQUENCE [LARGE SCALE GENOMIC DNA]</scope>
    <source>
        <strain evidence="2 3">BMG 8361</strain>
    </source>
</reference>
<dbReference type="EMBL" id="CP141261">
    <property type="protein sequence ID" value="WRL61877.1"/>
    <property type="molecule type" value="Genomic_DNA"/>
</dbReference>
<sequence>MDRFAEECRKPPFPDTLSARFVYPYDEADAKAADAWFVDGGVLDNAPFDLVVAAISRKRAETEVLRRLVYIEPDPGRPLVPSTPDGPPPGPRRGSAASPRRSSA</sequence>
<organism evidence="2 3">
    <name type="scientific">Blastococcus brunescens</name>
    <dbReference type="NCBI Taxonomy" id="1564165"/>
    <lineage>
        <taxon>Bacteria</taxon>
        <taxon>Bacillati</taxon>
        <taxon>Actinomycetota</taxon>
        <taxon>Actinomycetes</taxon>
        <taxon>Geodermatophilales</taxon>
        <taxon>Geodermatophilaceae</taxon>
        <taxon>Blastococcus</taxon>
    </lineage>
</organism>
<protein>
    <recommendedName>
        <fullName evidence="4">PNPLA domain-containing protein</fullName>
    </recommendedName>
</protein>
<gene>
    <name evidence="2" type="ORF">U6N30_17365</name>
</gene>
<accession>A0ABZ1AUQ5</accession>
<name>A0ABZ1AUQ5_9ACTN</name>
<evidence type="ECO:0000313" key="2">
    <source>
        <dbReference type="EMBL" id="WRL61877.1"/>
    </source>
</evidence>
<feature type="compositionally biased region" description="Low complexity" evidence="1">
    <location>
        <begin position="92"/>
        <end position="104"/>
    </location>
</feature>
<feature type="region of interest" description="Disordered" evidence="1">
    <location>
        <begin position="73"/>
        <end position="104"/>
    </location>
</feature>
<evidence type="ECO:0008006" key="4">
    <source>
        <dbReference type="Google" id="ProtNLM"/>
    </source>
</evidence>
<evidence type="ECO:0000256" key="1">
    <source>
        <dbReference type="SAM" id="MobiDB-lite"/>
    </source>
</evidence>
<dbReference type="RefSeq" id="WP_324273237.1">
    <property type="nucleotide sequence ID" value="NZ_CP141261.1"/>
</dbReference>
<keyword evidence="3" id="KW-1185">Reference proteome</keyword>
<dbReference type="Proteomes" id="UP001324287">
    <property type="component" value="Chromosome"/>
</dbReference>
<evidence type="ECO:0000313" key="3">
    <source>
        <dbReference type="Proteomes" id="UP001324287"/>
    </source>
</evidence>
<proteinExistence type="predicted"/>